<reference evidence="2" key="1">
    <citation type="submission" date="2016-10" db="EMBL/GenBank/DDBJ databases">
        <authorList>
            <person name="Varghese N."/>
            <person name="Submissions S."/>
        </authorList>
    </citation>
    <scope>NUCLEOTIDE SEQUENCE [LARGE SCALE GENOMIC DNA]</scope>
    <source>
        <strain evidence="2">DSM 44718</strain>
    </source>
</reference>
<proteinExistence type="predicted"/>
<dbReference type="Proteomes" id="UP000199632">
    <property type="component" value="Unassembled WGS sequence"/>
</dbReference>
<gene>
    <name evidence="1" type="ORF">SAMN05421684_5940</name>
</gene>
<organism evidence="1 2">
    <name type="scientific">Asanoa ishikariensis</name>
    <dbReference type="NCBI Taxonomy" id="137265"/>
    <lineage>
        <taxon>Bacteria</taxon>
        <taxon>Bacillati</taxon>
        <taxon>Actinomycetota</taxon>
        <taxon>Actinomycetes</taxon>
        <taxon>Micromonosporales</taxon>
        <taxon>Micromonosporaceae</taxon>
        <taxon>Asanoa</taxon>
    </lineage>
</organism>
<keyword evidence="2" id="KW-1185">Reference proteome</keyword>
<protein>
    <submittedName>
        <fullName evidence="1">Uncharacterized protein</fullName>
    </submittedName>
</protein>
<evidence type="ECO:0000313" key="2">
    <source>
        <dbReference type="Proteomes" id="UP000199632"/>
    </source>
</evidence>
<name>A0A1H3TK66_9ACTN</name>
<accession>A0A1H3TK66</accession>
<sequence length="46" mass="5101">MECDAEPNPQKYRPDTLSSECIVLDLGLGKVALLFCITDRVAQECD</sequence>
<evidence type="ECO:0000313" key="1">
    <source>
        <dbReference type="EMBL" id="SDZ50644.1"/>
    </source>
</evidence>
<dbReference type="AlphaFoldDB" id="A0A1H3TK66"/>
<dbReference type="EMBL" id="FNQB01000003">
    <property type="protein sequence ID" value="SDZ50644.1"/>
    <property type="molecule type" value="Genomic_DNA"/>
</dbReference>